<reference evidence="2 3" key="1">
    <citation type="journal article" date="2019" name="Appl. Microbiol. Biotechnol.">
        <title>Genome sequence of Isaria javanica and comparative genome analysis insights into family S53 peptidase evolution in fungal entomopathogens.</title>
        <authorList>
            <person name="Lin R."/>
            <person name="Zhang X."/>
            <person name="Xin B."/>
            <person name="Zou M."/>
            <person name="Gao Y."/>
            <person name="Qin F."/>
            <person name="Hu Q."/>
            <person name="Xie B."/>
            <person name="Cheng X."/>
        </authorList>
    </citation>
    <scope>NUCLEOTIDE SEQUENCE [LARGE SCALE GENOMIC DNA]</scope>
    <source>
        <strain evidence="2 3">IJ1G</strain>
    </source>
</reference>
<organism evidence="2 3">
    <name type="scientific">Cordyceps javanica</name>
    <dbReference type="NCBI Taxonomy" id="43265"/>
    <lineage>
        <taxon>Eukaryota</taxon>
        <taxon>Fungi</taxon>
        <taxon>Dikarya</taxon>
        <taxon>Ascomycota</taxon>
        <taxon>Pezizomycotina</taxon>
        <taxon>Sordariomycetes</taxon>
        <taxon>Hypocreomycetidae</taxon>
        <taxon>Hypocreales</taxon>
        <taxon>Cordycipitaceae</taxon>
        <taxon>Cordyceps</taxon>
    </lineage>
</organism>
<dbReference type="AlphaFoldDB" id="A0A545W7U3"/>
<accession>A0A545W7U3</accession>
<gene>
    <name evidence="2" type="ORF">IF1G_02942</name>
</gene>
<dbReference type="Proteomes" id="UP000315783">
    <property type="component" value="Unassembled WGS sequence"/>
</dbReference>
<proteinExistence type="predicted"/>
<name>A0A545W7U3_9HYPO</name>
<protein>
    <submittedName>
        <fullName evidence="2">Uncharacterized protein</fullName>
    </submittedName>
</protein>
<evidence type="ECO:0000313" key="3">
    <source>
        <dbReference type="Proteomes" id="UP000315783"/>
    </source>
</evidence>
<keyword evidence="3" id="KW-1185">Reference proteome</keyword>
<sequence>MAAVRRSAVAAILFGLATLCDASTALSGSSTTQSAVTTTVVTAAPIVTPALSASAQTTRRPVNTGPITTAPVFLPYYDNSAWSALRGSILSSDDVKNTTTYTIFCRKEPKQACNLALEFPFIIVEGPKTVAFHGTYTSTFIANIECDLDGRTAATCSGYSSCKSGYKNGRITGPTEFSWTSTLTGTDVRWGVLTLADVPKATGDDGGSDDTTTQPTQNTALIFTPSDTPENSASPQAVQAWTAVVVAASAIFAGLLL</sequence>
<evidence type="ECO:0000313" key="2">
    <source>
        <dbReference type="EMBL" id="TQV98862.1"/>
    </source>
</evidence>
<dbReference type="PANTHER" id="PTHR40640:SF1">
    <property type="entry name" value="ANCHORED GLYCOPROTEIN, PUTATIVE (AFU_ORTHOLOGUE AFUA_8G04860)-RELATED"/>
    <property type="match status" value="1"/>
</dbReference>
<feature type="signal peptide" evidence="1">
    <location>
        <begin position="1"/>
        <end position="22"/>
    </location>
</feature>
<comment type="caution">
    <text evidence="2">The sequence shown here is derived from an EMBL/GenBank/DDBJ whole genome shotgun (WGS) entry which is preliminary data.</text>
</comment>
<dbReference type="OrthoDB" id="4991875at2759"/>
<evidence type="ECO:0000256" key="1">
    <source>
        <dbReference type="SAM" id="SignalP"/>
    </source>
</evidence>
<dbReference type="EMBL" id="SPUK01000003">
    <property type="protein sequence ID" value="TQV98862.1"/>
    <property type="molecule type" value="Genomic_DNA"/>
</dbReference>
<dbReference type="STRING" id="43265.A0A545W7U3"/>
<feature type="chain" id="PRO_5022156589" evidence="1">
    <location>
        <begin position="23"/>
        <end position="257"/>
    </location>
</feature>
<dbReference type="PANTHER" id="PTHR40640">
    <property type="entry name" value="ANCHORED GLYCOPROTEIN, PUTATIVE (AFU_ORTHOLOGUE AFUA_8G04860)-RELATED"/>
    <property type="match status" value="1"/>
</dbReference>
<keyword evidence="1" id="KW-0732">Signal</keyword>